<dbReference type="Gene3D" id="3.40.1190.20">
    <property type="match status" value="1"/>
</dbReference>
<evidence type="ECO:0000256" key="1">
    <source>
        <dbReference type="ARBA" id="ARBA00010688"/>
    </source>
</evidence>
<evidence type="ECO:0000256" key="4">
    <source>
        <dbReference type="ARBA" id="ARBA00022777"/>
    </source>
</evidence>
<evidence type="ECO:0000313" key="8">
    <source>
        <dbReference type="Proteomes" id="UP000327011"/>
    </source>
</evidence>
<dbReference type="InterPro" id="IPR029056">
    <property type="entry name" value="Ribokinase-like"/>
</dbReference>
<keyword evidence="8" id="KW-1185">Reference proteome</keyword>
<dbReference type="InterPro" id="IPR002173">
    <property type="entry name" value="Carboh/pur_kinase_PfkB_CS"/>
</dbReference>
<evidence type="ECO:0000256" key="3">
    <source>
        <dbReference type="ARBA" id="ARBA00022741"/>
    </source>
</evidence>
<gene>
    <name evidence="7" type="ORF">F5972_01410</name>
</gene>
<keyword evidence="3" id="KW-0547">Nucleotide-binding</keyword>
<keyword evidence="5" id="KW-0067">ATP-binding</keyword>
<evidence type="ECO:0000256" key="5">
    <source>
        <dbReference type="ARBA" id="ARBA00022840"/>
    </source>
</evidence>
<dbReference type="AlphaFoldDB" id="A0A5J5KA07"/>
<dbReference type="SUPFAM" id="SSF53613">
    <property type="entry name" value="Ribokinase-like"/>
    <property type="match status" value="1"/>
</dbReference>
<reference evidence="7 8" key="1">
    <citation type="submission" date="2019-09" db="EMBL/GenBank/DDBJ databases">
        <title>Screening of Novel Bioactive Compounds from Soil-Associated.</title>
        <authorList>
            <person name="Gong X."/>
        </authorList>
    </citation>
    <scope>NUCLEOTIDE SEQUENCE [LARGE SCALE GENOMIC DNA]</scope>
    <source>
        <strain evidence="7 8">Gxj-6</strain>
    </source>
</reference>
<dbReference type="InterPro" id="IPR011611">
    <property type="entry name" value="PfkB_dom"/>
</dbReference>
<dbReference type="GO" id="GO:0016301">
    <property type="term" value="F:kinase activity"/>
    <property type="evidence" value="ECO:0007669"/>
    <property type="project" value="UniProtKB-KW"/>
</dbReference>
<dbReference type="EMBL" id="VYTZ01000001">
    <property type="protein sequence ID" value="KAA9381522.1"/>
    <property type="molecule type" value="Genomic_DNA"/>
</dbReference>
<evidence type="ECO:0000256" key="2">
    <source>
        <dbReference type="ARBA" id="ARBA00022679"/>
    </source>
</evidence>
<organism evidence="7 8">
    <name type="scientific">Microbispora cellulosiformans</name>
    <dbReference type="NCBI Taxonomy" id="2614688"/>
    <lineage>
        <taxon>Bacteria</taxon>
        <taxon>Bacillati</taxon>
        <taxon>Actinomycetota</taxon>
        <taxon>Actinomycetes</taxon>
        <taxon>Streptosporangiales</taxon>
        <taxon>Streptosporangiaceae</taxon>
        <taxon>Microbispora</taxon>
    </lineage>
</organism>
<dbReference type="CDD" id="cd01166">
    <property type="entry name" value="KdgK"/>
    <property type="match status" value="1"/>
</dbReference>
<accession>A0A5J5KA07</accession>
<comment type="caution">
    <text evidence="7">The sequence shown here is derived from an EMBL/GenBank/DDBJ whole genome shotgun (WGS) entry which is preliminary data.</text>
</comment>
<dbReference type="PANTHER" id="PTHR43085">
    <property type="entry name" value="HEXOKINASE FAMILY MEMBER"/>
    <property type="match status" value="1"/>
</dbReference>
<name>A0A5J5KA07_9ACTN</name>
<feature type="domain" description="Carbohydrate kinase PfkB" evidence="6">
    <location>
        <begin position="5"/>
        <end position="302"/>
    </location>
</feature>
<dbReference type="PROSITE" id="PS00584">
    <property type="entry name" value="PFKB_KINASES_2"/>
    <property type="match status" value="1"/>
</dbReference>
<keyword evidence="4 7" id="KW-0418">Kinase</keyword>
<dbReference type="InterPro" id="IPR050306">
    <property type="entry name" value="PfkB_Carbo_kinase"/>
</dbReference>
<proteinExistence type="inferred from homology"/>
<keyword evidence="2" id="KW-0808">Transferase</keyword>
<dbReference type="GO" id="GO:0005524">
    <property type="term" value="F:ATP binding"/>
    <property type="evidence" value="ECO:0007669"/>
    <property type="project" value="UniProtKB-KW"/>
</dbReference>
<comment type="similarity">
    <text evidence="1">Belongs to the carbohydrate kinase PfkB family.</text>
</comment>
<evidence type="ECO:0000259" key="6">
    <source>
        <dbReference type="Pfam" id="PF00294"/>
    </source>
</evidence>
<dbReference type="Pfam" id="PF00294">
    <property type="entry name" value="PfkB"/>
    <property type="match status" value="1"/>
</dbReference>
<dbReference type="Proteomes" id="UP000327011">
    <property type="component" value="Unassembled WGS sequence"/>
</dbReference>
<sequence>MSAPDVVTYGEIMGNFVATEVGPLEKATLFERRLAGSELNVAVALARLGHRTGYVGRVGDDPLGDAARARLREEGIDDAHVRAEDHAVTGIQLKQRVLVGDPRYVYYRRGSAGSLLAPSPETLAYVASARHLHATGIPPALSATARRFAYEAMEAARDAGAGVTFDPNLRPTLWPDHGEMTRLVDDLATRADWVLPGVAEGEALTGRREPEAIADHYLSRGARGVAVKLGAAGAMLFTPEGSWTCPPFRVVTVDTIGAGDGFAAGFVSGLLDGLDEEQRLRRACAVGALATSNKGDNEGMPTRAELGALLAADLPVEGTR</sequence>
<protein>
    <submittedName>
        <fullName evidence="7">Sugar kinase</fullName>
    </submittedName>
</protein>
<dbReference type="RefSeq" id="WP_150930277.1">
    <property type="nucleotide sequence ID" value="NZ_VYTZ01000001.1"/>
</dbReference>
<evidence type="ECO:0000313" key="7">
    <source>
        <dbReference type="EMBL" id="KAA9381522.1"/>
    </source>
</evidence>
<dbReference type="PANTHER" id="PTHR43085:SF1">
    <property type="entry name" value="PSEUDOURIDINE KINASE-RELATED"/>
    <property type="match status" value="1"/>
</dbReference>